<feature type="domain" description="Penicillin-binding protein transpeptidase" evidence="8">
    <location>
        <begin position="258"/>
        <end position="528"/>
    </location>
</feature>
<evidence type="ECO:0000256" key="6">
    <source>
        <dbReference type="ARBA" id="ARBA00023251"/>
    </source>
</evidence>
<keyword evidence="7" id="KW-0472">Membrane</keyword>
<evidence type="ECO:0000313" key="9">
    <source>
        <dbReference type="EMBL" id="OGF64080.1"/>
    </source>
</evidence>
<evidence type="ECO:0000313" key="10">
    <source>
        <dbReference type="Proteomes" id="UP000178943"/>
    </source>
</evidence>
<name>A0A1F5VL48_9BACT</name>
<comment type="catalytic activity">
    <reaction evidence="1">
        <text>a beta-lactam + H2O = a substituted beta-amino acid</text>
        <dbReference type="Rhea" id="RHEA:20401"/>
        <dbReference type="ChEBI" id="CHEBI:15377"/>
        <dbReference type="ChEBI" id="CHEBI:35627"/>
        <dbReference type="ChEBI" id="CHEBI:140347"/>
        <dbReference type="EC" id="3.5.2.6"/>
    </reaction>
</comment>
<dbReference type="PANTHER" id="PTHR30627:SF6">
    <property type="entry name" value="BETA-LACTAMASE YBXI-RELATED"/>
    <property type="match status" value="1"/>
</dbReference>
<dbReference type="PANTHER" id="PTHR30627">
    <property type="entry name" value="PEPTIDOGLYCAN D,D-TRANSPEPTIDASE"/>
    <property type="match status" value="1"/>
</dbReference>
<keyword evidence="7" id="KW-1133">Transmembrane helix</keyword>
<dbReference type="EMBL" id="MFGW01000141">
    <property type="protein sequence ID" value="OGF64080.1"/>
    <property type="molecule type" value="Genomic_DNA"/>
</dbReference>
<evidence type="ECO:0000259" key="8">
    <source>
        <dbReference type="Pfam" id="PF00905"/>
    </source>
</evidence>
<keyword evidence="7" id="KW-0812">Transmembrane</keyword>
<evidence type="ECO:0000256" key="5">
    <source>
        <dbReference type="ARBA" id="ARBA00022801"/>
    </source>
</evidence>
<comment type="caution">
    <text evidence="9">The sequence shown here is derived from an EMBL/GenBank/DDBJ whole genome shotgun (WGS) entry which is preliminary data.</text>
</comment>
<organism evidence="9 10">
    <name type="scientific">Candidatus Fischerbacteria bacterium RBG_13_37_8</name>
    <dbReference type="NCBI Taxonomy" id="1817863"/>
    <lineage>
        <taxon>Bacteria</taxon>
        <taxon>Candidatus Fischeribacteriota</taxon>
    </lineage>
</organism>
<evidence type="ECO:0000256" key="7">
    <source>
        <dbReference type="SAM" id="Phobius"/>
    </source>
</evidence>
<sequence>MILDYKDYDKIVSHRKKSDRFSVIIAVVLGIVVIIGLLYAISWKNNYRLQNLLSTLKCEEARQYVDSHYYFFHRSNAHEANALLELVEKKFEPAEYYFSNNEPGRFPDYWNKYVDLFIKNGDYRYGMLYLTYLKKKFTYNDIEGYHCIVSTILNNFASANNCLENARNISSLKKYAEILSAVEQKKRFNWIVDRHDNPLVYKKTGSPDYFYSNEDIAWLKPDMLALEEKDYYNTLKLTLDAKLQKYAYDALGNYHGTLLLMKKDGQLLAAVSKIDDKGEPLFIRLLKPGSIVKIVTSSAAMRNNIDLSKIFPLECKGFIVPYEKKIFYDWLAHEKVESIVEALASSCNVSFGIIGNYVKEKKLMEELDHFGINKTITMEGMKFPAGKVLPNPSDPIYEYSLAIGDNYIQITPVLALLWVSAIINDGIAMIPFFLKSAQSIADVSYKAKKGEILSKFTNKDYLEPIYQGMIDAVEKDFGTGKRAKLEQYRIALKTGTAGEKDPAYDAIIIGYAPAEKPQIVFVMFALSAGKASLEGTRIIKEFLASALPYYESSN</sequence>
<keyword evidence="6" id="KW-0046">Antibiotic resistance</keyword>
<dbReference type="EC" id="3.5.2.6" evidence="3"/>
<dbReference type="InterPro" id="IPR001460">
    <property type="entry name" value="PCN-bd_Tpept"/>
</dbReference>
<gene>
    <name evidence="9" type="ORF">A2Y62_15605</name>
</gene>
<comment type="similarity">
    <text evidence="2">Belongs to the class-D beta-lactamase family.</text>
</comment>
<protein>
    <recommendedName>
        <fullName evidence="3">beta-lactamase</fullName>
        <ecNumber evidence="3">3.5.2.6</ecNumber>
    </recommendedName>
</protein>
<evidence type="ECO:0000256" key="3">
    <source>
        <dbReference type="ARBA" id="ARBA00012865"/>
    </source>
</evidence>
<dbReference type="GO" id="GO:0005886">
    <property type="term" value="C:plasma membrane"/>
    <property type="evidence" value="ECO:0007669"/>
    <property type="project" value="TreeGrafter"/>
</dbReference>
<proteinExistence type="inferred from homology"/>
<dbReference type="InterPro" id="IPR012338">
    <property type="entry name" value="Beta-lactam/transpept-like"/>
</dbReference>
<dbReference type="Gene3D" id="3.40.710.10">
    <property type="entry name" value="DD-peptidase/beta-lactamase superfamily"/>
    <property type="match status" value="1"/>
</dbReference>
<accession>A0A1F5VL48</accession>
<reference evidence="9 10" key="1">
    <citation type="journal article" date="2016" name="Nat. Commun.">
        <title>Thousands of microbial genomes shed light on interconnected biogeochemical processes in an aquifer system.</title>
        <authorList>
            <person name="Anantharaman K."/>
            <person name="Brown C.T."/>
            <person name="Hug L.A."/>
            <person name="Sharon I."/>
            <person name="Castelle C.J."/>
            <person name="Probst A.J."/>
            <person name="Thomas B.C."/>
            <person name="Singh A."/>
            <person name="Wilkins M.J."/>
            <person name="Karaoz U."/>
            <person name="Brodie E.L."/>
            <person name="Williams K.H."/>
            <person name="Hubbard S.S."/>
            <person name="Banfield J.F."/>
        </authorList>
    </citation>
    <scope>NUCLEOTIDE SEQUENCE [LARGE SCALE GENOMIC DNA]</scope>
</reference>
<dbReference type="SUPFAM" id="SSF56601">
    <property type="entry name" value="beta-lactamase/transpeptidase-like"/>
    <property type="match status" value="1"/>
</dbReference>
<dbReference type="Proteomes" id="UP000178943">
    <property type="component" value="Unassembled WGS sequence"/>
</dbReference>
<evidence type="ECO:0000256" key="2">
    <source>
        <dbReference type="ARBA" id="ARBA00007898"/>
    </source>
</evidence>
<dbReference type="Pfam" id="PF00905">
    <property type="entry name" value="Transpeptidase"/>
    <property type="match status" value="1"/>
</dbReference>
<dbReference type="InterPro" id="IPR050515">
    <property type="entry name" value="Beta-lactam/transpept"/>
</dbReference>
<feature type="transmembrane region" description="Helical" evidence="7">
    <location>
        <begin position="21"/>
        <end position="41"/>
    </location>
</feature>
<keyword evidence="5" id="KW-0378">Hydrolase</keyword>
<dbReference type="GO" id="GO:0008658">
    <property type="term" value="F:penicillin binding"/>
    <property type="evidence" value="ECO:0007669"/>
    <property type="project" value="InterPro"/>
</dbReference>
<evidence type="ECO:0000256" key="1">
    <source>
        <dbReference type="ARBA" id="ARBA00001526"/>
    </source>
</evidence>
<dbReference type="STRING" id="1817863.A2Y62_15605"/>
<dbReference type="GO" id="GO:0046677">
    <property type="term" value="P:response to antibiotic"/>
    <property type="evidence" value="ECO:0007669"/>
    <property type="project" value="UniProtKB-KW"/>
</dbReference>
<evidence type="ECO:0000256" key="4">
    <source>
        <dbReference type="ARBA" id="ARBA00022729"/>
    </source>
</evidence>
<dbReference type="GO" id="GO:0071555">
    <property type="term" value="P:cell wall organization"/>
    <property type="evidence" value="ECO:0007669"/>
    <property type="project" value="TreeGrafter"/>
</dbReference>
<keyword evidence="4" id="KW-0732">Signal</keyword>
<dbReference type="GO" id="GO:0008800">
    <property type="term" value="F:beta-lactamase activity"/>
    <property type="evidence" value="ECO:0007669"/>
    <property type="project" value="UniProtKB-EC"/>
</dbReference>
<dbReference type="AlphaFoldDB" id="A0A1F5VL48"/>